<evidence type="ECO:0000313" key="3">
    <source>
        <dbReference type="RefSeq" id="XP_060040160.1"/>
    </source>
</evidence>
<evidence type="ECO:0000256" key="1">
    <source>
        <dbReference type="SAM" id="MobiDB-lite"/>
    </source>
</evidence>
<dbReference type="Pfam" id="PF15091">
    <property type="entry name" value="DUF4554"/>
    <property type="match status" value="1"/>
</dbReference>
<dbReference type="GeneID" id="103109665"/>
<accession>A0ABM3WUA6</accession>
<protein>
    <submittedName>
        <fullName evidence="3">Type 2 DNA topoisomerase 6 subunit B-like</fullName>
    </submittedName>
</protein>
<dbReference type="Proteomes" id="UP001652624">
    <property type="component" value="Unplaced"/>
</dbReference>
<evidence type="ECO:0000313" key="2">
    <source>
        <dbReference type="Proteomes" id="UP001652624"/>
    </source>
</evidence>
<proteinExistence type="predicted"/>
<feature type="region of interest" description="Disordered" evidence="1">
    <location>
        <begin position="462"/>
        <end position="481"/>
    </location>
</feature>
<keyword evidence="2" id="KW-1185">Reference proteome</keyword>
<dbReference type="PANTHER" id="PTHR14652">
    <property type="entry name" value="TYPE 2 DNA TOPOISOMERASE 6 SUBUNIT B-LIKE"/>
    <property type="match status" value="1"/>
</dbReference>
<sequence>MRRTAEAVCEILKYLIIHWKCGAADVSKGALQEGEIMISIEAVNAERQANSLHCVTTISSAGSICGGLIPKKFLKEIRFTLPGFSAELNWILEEASTSQDIPRITYFQMIFKADEKLRILMTDSLVIKNFLHKITVVYPKIRFNFSVKVNGVCSTESFGAENEPTTTLSNGIALVVNCRHFVSRAQLGGPGPFCSRIHPVLGQPVRLRIPDDVAGMDLRIPDDVAGVDLLGELILTPAAALWPCPEAFSSELKRISSASIFLYGPSGLPLLLPGPEQPPPAIFKDSSYFIDCKKYHLCMGPSVDLSLDSGLVLPDVNYQVESPEGAQAQNTDPQGQTLLLFLFVDFYSGFPAQHLELWGVHTWLKAHLSAVLSESRGVVRESLQAMVDRALEQHHQAATAHQKRRASLSVAVRSILGIVTGSTSSRFRKICFQALQAADTQEFGAKLDKAFHEVTQHRFRHSCEVEPQPPPEKTVAASSTQDARESSSPGLFLGLGAAPQVHCSWRLFFFPFVAFFKKNHHCGYYYYCGCRRCWMGHKPLGCHMSPPDKNPHRSFLVPTQLFRSPKHPLGALRLKSGSPGREAEETRASGPGPCGTRGEPAGGLEEDALWLREVSNLSEWLSPGARP</sequence>
<name>A0ABM3WUA6_ERIEU</name>
<dbReference type="InterPro" id="IPR028040">
    <property type="entry name" value="TopoVIB-like"/>
</dbReference>
<dbReference type="RefSeq" id="XP_060040160.1">
    <property type="nucleotide sequence ID" value="XM_060184177.1"/>
</dbReference>
<reference evidence="3" key="1">
    <citation type="submission" date="2025-08" db="UniProtKB">
        <authorList>
            <consortium name="RefSeq"/>
        </authorList>
    </citation>
    <scope>IDENTIFICATION</scope>
</reference>
<feature type="region of interest" description="Disordered" evidence="1">
    <location>
        <begin position="569"/>
        <end position="602"/>
    </location>
</feature>
<organism evidence="2 3">
    <name type="scientific">Erinaceus europaeus</name>
    <name type="common">Western European hedgehog</name>
    <dbReference type="NCBI Taxonomy" id="9365"/>
    <lineage>
        <taxon>Eukaryota</taxon>
        <taxon>Metazoa</taxon>
        <taxon>Chordata</taxon>
        <taxon>Craniata</taxon>
        <taxon>Vertebrata</taxon>
        <taxon>Euteleostomi</taxon>
        <taxon>Mammalia</taxon>
        <taxon>Eutheria</taxon>
        <taxon>Laurasiatheria</taxon>
        <taxon>Eulipotyphla</taxon>
        <taxon>Erinaceidae</taxon>
        <taxon>Erinaceinae</taxon>
        <taxon>Erinaceus</taxon>
    </lineage>
</organism>
<dbReference type="PANTHER" id="PTHR14652:SF2">
    <property type="entry name" value="TYPE 2 DNA TOPOISOMERASE 6 SUBUNIT B-LIKE"/>
    <property type="match status" value="1"/>
</dbReference>
<gene>
    <name evidence="3" type="primary">TOP6BL</name>
</gene>